<reference evidence="8" key="1">
    <citation type="journal article" date="2023" name="Mol. Phylogenet. Evol.">
        <title>Genome-scale phylogeny and comparative genomics of the fungal order Sordariales.</title>
        <authorList>
            <person name="Hensen N."/>
            <person name="Bonometti L."/>
            <person name="Westerberg I."/>
            <person name="Brannstrom I.O."/>
            <person name="Guillou S."/>
            <person name="Cros-Aarteil S."/>
            <person name="Calhoun S."/>
            <person name="Haridas S."/>
            <person name="Kuo A."/>
            <person name="Mondo S."/>
            <person name="Pangilinan J."/>
            <person name="Riley R."/>
            <person name="LaButti K."/>
            <person name="Andreopoulos B."/>
            <person name="Lipzen A."/>
            <person name="Chen C."/>
            <person name="Yan M."/>
            <person name="Daum C."/>
            <person name="Ng V."/>
            <person name="Clum A."/>
            <person name="Steindorff A."/>
            <person name="Ohm R.A."/>
            <person name="Martin F."/>
            <person name="Silar P."/>
            <person name="Natvig D.O."/>
            <person name="Lalanne C."/>
            <person name="Gautier V."/>
            <person name="Ament-Velasquez S.L."/>
            <person name="Kruys A."/>
            <person name="Hutchinson M.I."/>
            <person name="Powell A.J."/>
            <person name="Barry K."/>
            <person name="Miller A.N."/>
            <person name="Grigoriev I.V."/>
            <person name="Debuchy R."/>
            <person name="Gladieux P."/>
            <person name="Hiltunen Thoren M."/>
            <person name="Johannesson H."/>
        </authorList>
    </citation>
    <scope>NUCLEOTIDE SEQUENCE</scope>
    <source>
        <strain evidence="8">PSN293</strain>
    </source>
</reference>
<feature type="domain" description="Rhodopsin" evidence="7">
    <location>
        <begin position="29"/>
        <end position="279"/>
    </location>
</feature>
<evidence type="ECO:0000313" key="8">
    <source>
        <dbReference type="EMBL" id="KAK4214119.1"/>
    </source>
</evidence>
<reference evidence="8" key="2">
    <citation type="submission" date="2023-05" db="EMBL/GenBank/DDBJ databases">
        <authorList>
            <consortium name="Lawrence Berkeley National Laboratory"/>
            <person name="Steindorff A."/>
            <person name="Hensen N."/>
            <person name="Bonometti L."/>
            <person name="Westerberg I."/>
            <person name="Brannstrom I.O."/>
            <person name="Guillou S."/>
            <person name="Cros-Aarteil S."/>
            <person name="Calhoun S."/>
            <person name="Haridas S."/>
            <person name="Kuo A."/>
            <person name="Mondo S."/>
            <person name="Pangilinan J."/>
            <person name="Riley R."/>
            <person name="Labutti K."/>
            <person name="Andreopoulos B."/>
            <person name="Lipzen A."/>
            <person name="Chen C."/>
            <person name="Yanf M."/>
            <person name="Daum C."/>
            <person name="Ng V."/>
            <person name="Clum A."/>
            <person name="Ohm R."/>
            <person name="Martin F."/>
            <person name="Silar P."/>
            <person name="Natvig D."/>
            <person name="Lalanne C."/>
            <person name="Gautier V."/>
            <person name="Ament-Velasquez S.L."/>
            <person name="Kruys A."/>
            <person name="Hutchinson M.I."/>
            <person name="Powell A.J."/>
            <person name="Barry K."/>
            <person name="Miller A.N."/>
            <person name="Grigoriev I.V."/>
            <person name="Debuchy R."/>
            <person name="Gladieux P."/>
            <person name="Thoren M.H."/>
            <person name="Johannesson H."/>
        </authorList>
    </citation>
    <scope>NUCLEOTIDE SEQUENCE</scope>
    <source>
        <strain evidence="8">PSN293</strain>
    </source>
</reference>
<name>A0AAN7B8D1_9PEZI</name>
<dbReference type="Pfam" id="PF20684">
    <property type="entry name" value="Fung_rhodopsin"/>
    <property type="match status" value="1"/>
</dbReference>
<accession>A0AAN7B8D1</accession>
<dbReference type="InterPro" id="IPR052337">
    <property type="entry name" value="SAT4-like"/>
</dbReference>
<gene>
    <name evidence="8" type="ORF">QBC37DRAFT_421741</name>
</gene>
<dbReference type="InterPro" id="IPR049326">
    <property type="entry name" value="Rhodopsin_dom_fungi"/>
</dbReference>
<comment type="caution">
    <text evidence="8">The sequence shown here is derived from an EMBL/GenBank/DDBJ whole genome shotgun (WGS) entry which is preliminary data.</text>
</comment>
<protein>
    <recommendedName>
        <fullName evidence="7">Rhodopsin domain-containing protein</fullName>
    </recommendedName>
</protein>
<keyword evidence="9" id="KW-1185">Reference proteome</keyword>
<feature type="transmembrane region" description="Helical" evidence="6">
    <location>
        <begin position="181"/>
        <end position="201"/>
    </location>
</feature>
<sequence>MDDGVIVSLEAHLIFLWVASVAMTIIYFARAYIRWVCFGRLLAEDYLVGGALVLFIAMAATNQAYLDDMYNMKDAAEGTWTPGPTFMEDTKHALQAIGALSIIVHVGLWLIKASFLVLFYRLGNQIQVYLYTWWVLAVFVMGCGFASIGLNQYQCMFNDIDEIFATCLTPENLYDVHRKEIAASVLDVVSDLVLIVFPVWVLWSTRFSIRQKLVFSGIFCLVLFTIAIATVRGVFSKTIVEDPQHALRQINVDWAFWFGVEYVTSFMVACAISFRSLFVQHRNKHSAAEVKKRTPTSVQKHKNPFKYYLDKMSATLLSTAHFLEGHGYDHDTWKLPMPTSGLMTVDFSHDDGWRRMPERRNNDTASTEAFDLKDHGGKWDTQAGYTNTTTTVSSSGTVV</sequence>
<dbReference type="GO" id="GO:0016020">
    <property type="term" value="C:membrane"/>
    <property type="evidence" value="ECO:0007669"/>
    <property type="project" value="UniProtKB-SubCell"/>
</dbReference>
<dbReference type="PANTHER" id="PTHR33048">
    <property type="entry name" value="PTH11-LIKE INTEGRAL MEMBRANE PROTEIN (AFU_ORTHOLOGUE AFUA_5G11245)"/>
    <property type="match status" value="1"/>
</dbReference>
<evidence type="ECO:0000256" key="3">
    <source>
        <dbReference type="ARBA" id="ARBA00022989"/>
    </source>
</evidence>
<evidence type="ECO:0000259" key="7">
    <source>
        <dbReference type="Pfam" id="PF20684"/>
    </source>
</evidence>
<feature type="transmembrane region" description="Helical" evidence="6">
    <location>
        <begin position="12"/>
        <end position="33"/>
    </location>
</feature>
<keyword evidence="2 6" id="KW-0812">Transmembrane</keyword>
<dbReference type="AlphaFoldDB" id="A0AAN7B8D1"/>
<dbReference type="PANTHER" id="PTHR33048:SF47">
    <property type="entry name" value="INTEGRAL MEMBRANE PROTEIN-RELATED"/>
    <property type="match status" value="1"/>
</dbReference>
<feature type="transmembrane region" description="Helical" evidence="6">
    <location>
        <begin position="255"/>
        <end position="274"/>
    </location>
</feature>
<evidence type="ECO:0000256" key="1">
    <source>
        <dbReference type="ARBA" id="ARBA00004141"/>
    </source>
</evidence>
<feature type="transmembrane region" description="Helical" evidence="6">
    <location>
        <begin position="213"/>
        <end position="235"/>
    </location>
</feature>
<feature type="transmembrane region" description="Helical" evidence="6">
    <location>
        <begin position="96"/>
        <end position="119"/>
    </location>
</feature>
<keyword evidence="3 6" id="KW-1133">Transmembrane helix</keyword>
<keyword evidence="4 6" id="KW-0472">Membrane</keyword>
<evidence type="ECO:0000256" key="6">
    <source>
        <dbReference type="SAM" id="Phobius"/>
    </source>
</evidence>
<dbReference type="Proteomes" id="UP001301769">
    <property type="component" value="Unassembled WGS sequence"/>
</dbReference>
<dbReference type="EMBL" id="MU858098">
    <property type="protein sequence ID" value="KAK4214119.1"/>
    <property type="molecule type" value="Genomic_DNA"/>
</dbReference>
<organism evidence="8 9">
    <name type="scientific">Rhypophila decipiens</name>
    <dbReference type="NCBI Taxonomy" id="261697"/>
    <lineage>
        <taxon>Eukaryota</taxon>
        <taxon>Fungi</taxon>
        <taxon>Dikarya</taxon>
        <taxon>Ascomycota</taxon>
        <taxon>Pezizomycotina</taxon>
        <taxon>Sordariomycetes</taxon>
        <taxon>Sordariomycetidae</taxon>
        <taxon>Sordariales</taxon>
        <taxon>Naviculisporaceae</taxon>
        <taxon>Rhypophila</taxon>
    </lineage>
</organism>
<feature type="transmembrane region" description="Helical" evidence="6">
    <location>
        <begin position="45"/>
        <end position="65"/>
    </location>
</feature>
<feature type="transmembrane region" description="Helical" evidence="6">
    <location>
        <begin position="131"/>
        <end position="150"/>
    </location>
</feature>
<evidence type="ECO:0000256" key="5">
    <source>
        <dbReference type="ARBA" id="ARBA00038359"/>
    </source>
</evidence>
<comment type="subcellular location">
    <subcellularLocation>
        <location evidence="1">Membrane</location>
        <topology evidence="1">Multi-pass membrane protein</topology>
    </subcellularLocation>
</comment>
<evidence type="ECO:0000313" key="9">
    <source>
        <dbReference type="Proteomes" id="UP001301769"/>
    </source>
</evidence>
<evidence type="ECO:0000256" key="2">
    <source>
        <dbReference type="ARBA" id="ARBA00022692"/>
    </source>
</evidence>
<proteinExistence type="inferred from homology"/>
<evidence type="ECO:0000256" key="4">
    <source>
        <dbReference type="ARBA" id="ARBA00023136"/>
    </source>
</evidence>
<comment type="similarity">
    <text evidence="5">Belongs to the SAT4 family.</text>
</comment>